<sequence>NGSISYLQKNCSYKFHNPKDKQQCIMQHYKNYYNDNFLKLKVLNAKPYKKPLMQNVITLTKEEQLIQPIYITKLL</sequence>
<gene>
    <name evidence="1" type="ORF">GMARGA_LOCUS42118</name>
</gene>
<comment type="caution">
    <text evidence="1">The sequence shown here is derived from an EMBL/GenBank/DDBJ whole genome shotgun (WGS) entry which is preliminary data.</text>
</comment>
<evidence type="ECO:0000313" key="1">
    <source>
        <dbReference type="EMBL" id="CAG8853297.1"/>
    </source>
</evidence>
<keyword evidence="2" id="KW-1185">Reference proteome</keyword>
<protein>
    <submittedName>
        <fullName evidence="1">9754_t:CDS:1</fullName>
    </submittedName>
</protein>
<dbReference type="Proteomes" id="UP000789901">
    <property type="component" value="Unassembled WGS sequence"/>
</dbReference>
<name>A0ABN7XDS0_GIGMA</name>
<dbReference type="EMBL" id="CAJVQB010122328">
    <property type="protein sequence ID" value="CAG8853297.1"/>
    <property type="molecule type" value="Genomic_DNA"/>
</dbReference>
<evidence type="ECO:0000313" key="2">
    <source>
        <dbReference type="Proteomes" id="UP000789901"/>
    </source>
</evidence>
<proteinExistence type="predicted"/>
<organism evidence="1 2">
    <name type="scientific">Gigaspora margarita</name>
    <dbReference type="NCBI Taxonomy" id="4874"/>
    <lineage>
        <taxon>Eukaryota</taxon>
        <taxon>Fungi</taxon>
        <taxon>Fungi incertae sedis</taxon>
        <taxon>Mucoromycota</taxon>
        <taxon>Glomeromycotina</taxon>
        <taxon>Glomeromycetes</taxon>
        <taxon>Diversisporales</taxon>
        <taxon>Gigasporaceae</taxon>
        <taxon>Gigaspora</taxon>
    </lineage>
</organism>
<feature type="non-terminal residue" evidence="1">
    <location>
        <position position="1"/>
    </location>
</feature>
<accession>A0ABN7XDS0</accession>
<feature type="non-terminal residue" evidence="1">
    <location>
        <position position="75"/>
    </location>
</feature>
<reference evidence="1 2" key="1">
    <citation type="submission" date="2021-06" db="EMBL/GenBank/DDBJ databases">
        <authorList>
            <person name="Kallberg Y."/>
            <person name="Tangrot J."/>
            <person name="Rosling A."/>
        </authorList>
    </citation>
    <scope>NUCLEOTIDE SEQUENCE [LARGE SCALE GENOMIC DNA]</scope>
    <source>
        <strain evidence="1 2">120-4 pot B 10/14</strain>
    </source>
</reference>